<dbReference type="InterPro" id="IPR036641">
    <property type="entry name" value="HPT_dom_sf"/>
</dbReference>
<keyword evidence="8" id="KW-1185">Reference proteome</keyword>
<dbReference type="GO" id="GO:0043424">
    <property type="term" value="F:protein histidine kinase binding"/>
    <property type="evidence" value="ECO:0007669"/>
    <property type="project" value="UniProtKB-UniRule"/>
</dbReference>
<dbReference type="PANTHER" id="PTHR28242">
    <property type="entry name" value="PHOSPHORELAY INTERMEDIATE PROTEIN YPD1"/>
    <property type="match status" value="1"/>
</dbReference>
<feature type="coiled-coil region" evidence="5">
    <location>
        <begin position="107"/>
        <end position="134"/>
    </location>
</feature>
<dbReference type="GO" id="GO:0000160">
    <property type="term" value="P:phosphorelay signal transduction system"/>
    <property type="evidence" value="ECO:0007669"/>
    <property type="project" value="UniProtKB-UniRule"/>
</dbReference>
<gene>
    <name evidence="7" type="ORF">Fmac_004259</name>
</gene>
<dbReference type="SUPFAM" id="SSF47226">
    <property type="entry name" value="Histidine-containing phosphotransfer domain, HPT domain"/>
    <property type="match status" value="1"/>
</dbReference>
<comment type="function">
    <text evidence="4">Functions as a two-component phosphorelay mediators between cytokinin sensor histidine kinases and response regulators (B-type ARRs). Plays an important role in propagating cytokinin signal transduction.</text>
</comment>
<dbReference type="GO" id="GO:0005634">
    <property type="term" value="C:nucleus"/>
    <property type="evidence" value="ECO:0007669"/>
    <property type="project" value="UniProtKB-SubCell"/>
</dbReference>
<comment type="subcellular location">
    <subcellularLocation>
        <location evidence="4">Cytoplasm</location>
        <location evidence="4">Cytosol</location>
    </subcellularLocation>
    <subcellularLocation>
        <location evidence="4">Nucleus</location>
    </subcellularLocation>
</comment>
<sequence>MECVKMQLSDTFNSMKKEGLVDDHFTFVYSLKSNLEDPFYVEIIPEFCTEVREAIKLLAQIMDEQPLNYNRMKDYVYKIKGSSSSFGACRLAVACVGYERAIDAASKEGCVQELKRVRREMSALEERLHDCLQIERKLVTLAAEEK</sequence>
<dbReference type="InterPro" id="IPR008207">
    <property type="entry name" value="Sig_transdc_His_kin_Hpt_dom"/>
</dbReference>
<evidence type="ECO:0000256" key="2">
    <source>
        <dbReference type="ARBA" id="ARBA00023012"/>
    </source>
</evidence>
<comment type="domain">
    <text evidence="4">Histidine-containing phosphotransfer domain (HPt) contains an active histidine that mediates the phosphotransfer.</text>
</comment>
<evidence type="ECO:0000256" key="5">
    <source>
        <dbReference type="SAM" id="Coils"/>
    </source>
</evidence>
<dbReference type="InterPro" id="IPR045871">
    <property type="entry name" value="AHP1-5/YPD1"/>
</dbReference>
<dbReference type="PANTHER" id="PTHR28242:SF63">
    <property type="entry name" value="HISTIDINE-CONTAINING PHOSPHOTRANSFER PROTEIN"/>
    <property type="match status" value="1"/>
</dbReference>
<dbReference type="GO" id="GO:0005829">
    <property type="term" value="C:cytosol"/>
    <property type="evidence" value="ECO:0007669"/>
    <property type="project" value="UniProtKB-SubCell"/>
</dbReference>
<keyword evidence="2 4" id="KW-0902">Two-component regulatory system</keyword>
<dbReference type="GO" id="GO:0009736">
    <property type="term" value="P:cytokinin-activated signaling pathway"/>
    <property type="evidence" value="ECO:0007669"/>
    <property type="project" value="UniProtKB-KW"/>
</dbReference>
<evidence type="ECO:0000256" key="4">
    <source>
        <dbReference type="RuleBase" id="RU369004"/>
    </source>
</evidence>
<evidence type="ECO:0000256" key="1">
    <source>
        <dbReference type="ARBA" id="ARBA00022864"/>
    </source>
</evidence>
<dbReference type="EMBL" id="JBGMDY010000002">
    <property type="protein sequence ID" value="KAL2342974.1"/>
    <property type="molecule type" value="Genomic_DNA"/>
</dbReference>
<dbReference type="Pfam" id="PF01627">
    <property type="entry name" value="Hpt"/>
    <property type="match status" value="1"/>
</dbReference>
<protein>
    <recommendedName>
        <fullName evidence="4">Histidine-containing phosphotransfer protein</fullName>
    </recommendedName>
</protein>
<dbReference type="PROSITE" id="PS50894">
    <property type="entry name" value="HPT"/>
    <property type="match status" value="1"/>
</dbReference>
<dbReference type="Gene3D" id="1.20.120.160">
    <property type="entry name" value="HPT domain"/>
    <property type="match status" value="1"/>
</dbReference>
<evidence type="ECO:0000259" key="6">
    <source>
        <dbReference type="PROSITE" id="PS50894"/>
    </source>
</evidence>
<dbReference type="GO" id="GO:0009927">
    <property type="term" value="F:histidine phosphotransfer kinase activity"/>
    <property type="evidence" value="ECO:0007669"/>
    <property type="project" value="UniProtKB-UniRule"/>
</dbReference>
<reference evidence="7 8" key="1">
    <citation type="submission" date="2024-08" db="EMBL/GenBank/DDBJ databases">
        <title>Insights into the chromosomal genome structure of Flemingia macrophylla.</title>
        <authorList>
            <person name="Ding Y."/>
            <person name="Zhao Y."/>
            <person name="Bi W."/>
            <person name="Wu M."/>
            <person name="Zhao G."/>
            <person name="Gong Y."/>
            <person name="Li W."/>
            <person name="Zhang P."/>
        </authorList>
    </citation>
    <scope>NUCLEOTIDE SEQUENCE [LARGE SCALE GENOMIC DNA]</scope>
    <source>
        <strain evidence="7">DYQJB</strain>
        <tissue evidence="7">Leaf</tissue>
    </source>
</reference>
<name>A0ABD1N4K4_9FABA</name>
<comment type="caution">
    <text evidence="7">The sequence shown here is derived from an EMBL/GenBank/DDBJ whole genome shotgun (WGS) entry which is preliminary data.</text>
</comment>
<evidence type="ECO:0000256" key="3">
    <source>
        <dbReference type="PROSITE-ProRule" id="PRU00110"/>
    </source>
</evidence>
<keyword evidence="1 4" id="KW-0932">Cytokinin signaling pathway</keyword>
<comment type="caution">
    <text evidence="3">Lacks conserved residue(s) required for the propagation of feature annotation.</text>
</comment>
<accession>A0ABD1N4K4</accession>
<evidence type="ECO:0000313" key="7">
    <source>
        <dbReference type="EMBL" id="KAL2342974.1"/>
    </source>
</evidence>
<organism evidence="7 8">
    <name type="scientific">Flemingia macrophylla</name>
    <dbReference type="NCBI Taxonomy" id="520843"/>
    <lineage>
        <taxon>Eukaryota</taxon>
        <taxon>Viridiplantae</taxon>
        <taxon>Streptophyta</taxon>
        <taxon>Embryophyta</taxon>
        <taxon>Tracheophyta</taxon>
        <taxon>Spermatophyta</taxon>
        <taxon>Magnoliopsida</taxon>
        <taxon>eudicotyledons</taxon>
        <taxon>Gunneridae</taxon>
        <taxon>Pentapetalae</taxon>
        <taxon>rosids</taxon>
        <taxon>fabids</taxon>
        <taxon>Fabales</taxon>
        <taxon>Fabaceae</taxon>
        <taxon>Papilionoideae</taxon>
        <taxon>50 kb inversion clade</taxon>
        <taxon>NPAAA clade</taxon>
        <taxon>indigoferoid/millettioid clade</taxon>
        <taxon>Phaseoleae</taxon>
        <taxon>Flemingia</taxon>
    </lineage>
</organism>
<dbReference type="Proteomes" id="UP001603857">
    <property type="component" value="Unassembled WGS sequence"/>
</dbReference>
<keyword evidence="5" id="KW-0175">Coiled coil</keyword>
<evidence type="ECO:0000313" key="8">
    <source>
        <dbReference type="Proteomes" id="UP001603857"/>
    </source>
</evidence>
<feature type="domain" description="HPt" evidence="6">
    <location>
        <begin position="36"/>
        <end position="131"/>
    </location>
</feature>
<proteinExistence type="predicted"/>
<dbReference type="AlphaFoldDB" id="A0ABD1N4K4"/>